<protein>
    <recommendedName>
        <fullName evidence="7">FXYD domain-containing ion transport regulator</fullName>
    </recommendedName>
</protein>
<feature type="transmembrane region" description="Helical" evidence="7">
    <location>
        <begin position="133"/>
        <end position="154"/>
    </location>
</feature>
<feature type="compositionally biased region" description="Low complexity" evidence="8">
    <location>
        <begin position="87"/>
        <end position="101"/>
    </location>
</feature>
<evidence type="ECO:0000256" key="8">
    <source>
        <dbReference type="SAM" id="MobiDB-lite"/>
    </source>
</evidence>
<keyword evidence="6 7" id="KW-0472">Membrane</keyword>
<dbReference type="Ensembl" id="ENSSGRT00000036180.1">
    <property type="protein sequence ID" value="ENSSGRP00000033704.1"/>
    <property type="gene ID" value="ENSSGRG00000018757.1"/>
</dbReference>
<dbReference type="Pfam" id="PF02038">
    <property type="entry name" value="ATP1G1_PLM_MAT8"/>
    <property type="match status" value="1"/>
</dbReference>
<feature type="region of interest" description="Disordered" evidence="8">
    <location>
        <begin position="29"/>
        <end position="50"/>
    </location>
</feature>
<dbReference type="AlphaFoldDB" id="A0A672MAG5"/>
<evidence type="ECO:0000256" key="1">
    <source>
        <dbReference type="ARBA" id="ARBA00004167"/>
    </source>
</evidence>
<name>A0A672MAG5_SINGR</name>
<proteinExistence type="inferred from homology"/>
<keyword evidence="10" id="KW-1185">Reference proteome</keyword>
<dbReference type="Proteomes" id="UP000472262">
    <property type="component" value="Unassembled WGS sequence"/>
</dbReference>
<feature type="signal peptide" evidence="7">
    <location>
        <begin position="1"/>
        <end position="22"/>
    </location>
</feature>
<evidence type="ECO:0000256" key="6">
    <source>
        <dbReference type="ARBA" id="ARBA00023136"/>
    </source>
</evidence>
<reference evidence="9" key="2">
    <citation type="submission" date="2025-09" db="UniProtKB">
        <authorList>
            <consortium name="Ensembl"/>
        </authorList>
    </citation>
    <scope>IDENTIFICATION</scope>
</reference>
<dbReference type="Gene3D" id="1.20.5.780">
    <property type="entry name" value="Single helix bin"/>
    <property type="match status" value="1"/>
</dbReference>
<dbReference type="GO" id="GO:0006811">
    <property type="term" value="P:monoatomic ion transport"/>
    <property type="evidence" value="ECO:0007669"/>
    <property type="project" value="UniProtKB-KW"/>
</dbReference>
<feature type="chain" id="PRO_5025711051" description="FXYD domain-containing ion transport regulator" evidence="7">
    <location>
        <begin position="23"/>
        <end position="173"/>
    </location>
</feature>
<dbReference type="PANTHER" id="PTHR14132">
    <property type="entry name" value="SODIUM/POTASSIUM-TRANSPORTING ATPASE SUBUNIT GAMMA"/>
    <property type="match status" value="1"/>
</dbReference>
<accession>A0A672MAG5</accession>
<dbReference type="PANTHER" id="PTHR14132:SF23">
    <property type="entry name" value="FXYD DOMAIN-CONTAINING ION TRANSPORT REGULATOR"/>
    <property type="match status" value="1"/>
</dbReference>
<sequence length="173" mass="18914">MNSKILLRGAAFFLLLIFGSYAAENVTETETPTPLESSIPPFYNTEPTNVGEDNLNTTGVTMRPDAEQFNLTITSAITDNSTDSPVTSSATSKKTSAAHSTLNTNTSRIARVVAWDESWDKPFHYNYSYIRDVGLTIAAVLFVMGIMVLGCGNVKRMPRCRIGKGSSYEVTRS</sequence>
<evidence type="ECO:0000256" key="4">
    <source>
        <dbReference type="ARBA" id="ARBA00022692"/>
    </source>
</evidence>
<feature type="compositionally biased region" description="Low complexity" evidence="8">
    <location>
        <begin position="29"/>
        <end position="41"/>
    </location>
</feature>
<evidence type="ECO:0000256" key="2">
    <source>
        <dbReference type="ARBA" id="ARBA00005948"/>
    </source>
</evidence>
<evidence type="ECO:0000256" key="7">
    <source>
        <dbReference type="RuleBase" id="RU364131"/>
    </source>
</evidence>
<keyword evidence="5 7" id="KW-0406">Ion transport</keyword>
<organism evidence="9 10">
    <name type="scientific">Sinocyclocheilus grahami</name>
    <name type="common">Dianchi golden-line fish</name>
    <name type="synonym">Barbus grahami</name>
    <dbReference type="NCBI Taxonomy" id="75366"/>
    <lineage>
        <taxon>Eukaryota</taxon>
        <taxon>Metazoa</taxon>
        <taxon>Chordata</taxon>
        <taxon>Craniata</taxon>
        <taxon>Vertebrata</taxon>
        <taxon>Euteleostomi</taxon>
        <taxon>Actinopterygii</taxon>
        <taxon>Neopterygii</taxon>
        <taxon>Teleostei</taxon>
        <taxon>Ostariophysi</taxon>
        <taxon>Cypriniformes</taxon>
        <taxon>Cyprinidae</taxon>
        <taxon>Cyprininae</taxon>
        <taxon>Sinocyclocheilus</taxon>
    </lineage>
</organism>
<dbReference type="GO" id="GO:0016020">
    <property type="term" value="C:membrane"/>
    <property type="evidence" value="ECO:0007669"/>
    <property type="project" value="UniProtKB-SubCell"/>
</dbReference>
<comment type="subcellular location">
    <subcellularLocation>
        <location evidence="1">Membrane</location>
        <topology evidence="1">Single-pass membrane protein</topology>
    </subcellularLocation>
</comment>
<dbReference type="CDD" id="cd20323">
    <property type="entry name" value="FXYD_FXYD5"/>
    <property type="match status" value="1"/>
</dbReference>
<evidence type="ECO:0000313" key="10">
    <source>
        <dbReference type="Proteomes" id="UP000472262"/>
    </source>
</evidence>
<dbReference type="OMA" id="PRCRIGK"/>
<feature type="region of interest" description="Disordered" evidence="8">
    <location>
        <begin position="80"/>
        <end position="101"/>
    </location>
</feature>
<keyword evidence="3 7" id="KW-0813">Transport</keyword>
<dbReference type="InterPro" id="IPR000272">
    <property type="entry name" value="Ion-transport_regulator_FXYD"/>
</dbReference>
<evidence type="ECO:0000256" key="3">
    <source>
        <dbReference type="ARBA" id="ARBA00022448"/>
    </source>
</evidence>
<keyword evidence="7" id="KW-1133">Transmembrane helix</keyword>
<keyword evidence="7" id="KW-0732">Signal</keyword>
<evidence type="ECO:0000256" key="5">
    <source>
        <dbReference type="ARBA" id="ARBA00023065"/>
    </source>
</evidence>
<dbReference type="GO" id="GO:0017080">
    <property type="term" value="F:sodium channel regulator activity"/>
    <property type="evidence" value="ECO:0007669"/>
    <property type="project" value="TreeGrafter"/>
</dbReference>
<comment type="similarity">
    <text evidence="2 7">Belongs to the FXYD family.</text>
</comment>
<keyword evidence="4 7" id="KW-0812">Transmembrane</keyword>
<evidence type="ECO:0000313" key="9">
    <source>
        <dbReference type="Ensembl" id="ENSSGRP00000033704.1"/>
    </source>
</evidence>
<dbReference type="GO" id="GO:0043269">
    <property type="term" value="P:regulation of monoatomic ion transport"/>
    <property type="evidence" value="ECO:0007669"/>
    <property type="project" value="InterPro"/>
</dbReference>
<dbReference type="InParanoid" id="A0A672MAG5"/>
<reference evidence="9" key="1">
    <citation type="submission" date="2025-08" db="UniProtKB">
        <authorList>
            <consortium name="Ensembl"/>
        </authorList>
    </citation>
    <scope>IDENTIFICATION</scope>
</reference>